<organism evidence="2 3">
    <name type="scientific">Edaphosphingomonas laterariae</name>
    <dbReference type="NCBI Taxonomy" id="861865"/>
    <lineage>
        <taxon>Bacteria</taxon>
        <taxon>Pseudomonadati</taxon>
        <taxon>Pseudomonadota</taxon>
        <taxon>Alphaproteobacteria</taxon>
        <taxon>Sphingomonadales</taxon>
        <taxon>Rhizorhabdaceae</taxon>
        <taxon>Edaphosphingomonas</taxon>
    </lineage>
</organism>
<dbReference type="RefSeq" id="WP_089221314.1">
    <property type="nucleotide sequence ID" value="NZ_FZOS01000050.1"/>
</dbReference>
<protein>
    <submittedName>
        <fullName evidence="2">Uncharacterized conserved protein, UPF0335 family</fullName>
    </submittedName>
</protein>
<proteinExistence type="predicted"/>
<evidence type="ECO:0000313" key="3">
    <source>
        <dbReference type="Proteomes" id="UP000198281"/>
    </source>
</evidence>
<feature type="domain" description="GapR-like DNA-binding" evidence="1">
    <location>
        <begin position="5"/>
        <end position="74"/>
    </location>
</feature>
<accession>A0A239KCH8</accession>
<evidence type="ECO:0000313" key="2">
    <source>
        <dbReference type="EMBL" id="SNT15811.1"/>
    </source>
</evidence>
<name>A0A239KCH8_9SPHN</name>
<keyword evidence="3" id="KW-1185">Reference proteome</keyword>
<dbReference type="InterPro" id="IPR046367">
    <property type="entry name" value="GapR-like_DNA-bd"/>
</dbReference>
<dbReference type="OrthoDB" id="9813793at2"/>
<dbReference type="GO" id="GO:0003677">
    <property type="term" value="F:DNA binding"/>
    <property type="evidence" value="ECO:0007669"/>
    <property type="project" value="InterPro"/>
</dbReference>
<dbReference type="AlphaFoldDB" id="A0A239KCH8"/>
<reference evidence="3" key="1">
    <citation type="submission" date="2017-06" db="EMBL/GenBank/DDBJ databases">
        <authorList>
            <person name="Varghese N."/>
            <person name="Submissions S."/>
        </authorList>
    </citation>
    <scope>NUCLEOTIDE SEQUENCE [LARGE SCALE GENOMIC DNA]</scope>
    <source>
        <strain evidence="3">LNB2</strain>
    </source>
</reference>
<sequence length="77" mass="9000">MTDGADRLRLHIEAAERLIDERKGLNEDIKERFALAKSEGYDIPTIKWAIKERAIERQKRDEQNALRETYGVQLGLF</sequence>
<evidence type="ECO:0000259" key="1">
    <source>
        <dbReference type="Pfam" id="PF10073"/>
    </source>
</evidence>
<dbReference type="Proteomes" id="UP000198281">
    <property type="component" value="Unassembled WGS sequence"/>
</dbReference>
<dbReference type="Pfam" id="PF10073">
    <property type="entry name" value="GapR_DNA-bd"/>
    <property type="match status" value="1"/>
</dbReference>
<dbReference type="EMBL" id="FZOS01000050">
    <property type="protein sequence ID" value="SNT15811.1"/>
    <property type="molecule type" value="Genomic_DNA"/>
</dbReference>
<gene>
    <name evidence="2" type="ORF">SAMN06295912_15011</name>
</gene>